<evidence type="ECO:0000313" key="7">
    <source>
        <dbReference type="Proteomes" id="UP000663889"/>
    </source>
</evidence>
<evidence type="ECO:0000313" key="6">
    <source>
        <dbReference type="EMBL" id="CAF3820607.1"/>
    </source>
</evidence>
<gene>
    <name evidence="5" type="ORF">FNK824_LOCUS12034</name>
    <name evidence="6" type="ORF">OTI717_LOCUS19384</name>
    <name evidence="4" type="ORF">RFH988_LOCUS37007</name>
    <name evidence="3" type="ORF">SEV965_LOCUS29791</name>
</gene>
<evidence type="ECO:0000259" key="2">
    <source>
        <dbReference type="Pfam" id="PF02894"/>
    </source>
</evidence>
<feature type="domain" description="Gfo/Idh/MocA-like oxidoreductase C-terminal" evidence="2">
    <location>
        <begin position="148"/>
        <end position="347"/>
    </location>
</feature>
<dbReference type="InterPro" id="IPR036291">
    <property type="entry name" value="NAD(P)-bd_dom_sf"/>
</dbReference>
<dbReference type="EMBL" id="CAJOAX010002817">
    <property type="protein sequence ID" value="CAF3820607.1"/>
    <property type="molecule type" value="Genomic_DNA"/>
</dbReference>
<dbReference type="Pfam" id="PF02894">
    <property type="entry name" value="GFO_IDH_MocA_C"/>
    <property type="match status" value="1"/>
</dbReference>
<dbReference type="EMBL" id="CAJNOO010006867">
    <property type="protein sequence ID" value="CAF1457157.1"/>
    <property type="molecule type" value="Genomic_DNA"/>
</dbReference>
<evidence type="ECO:0008006" key="8">
    <source>
        <dbReference type="Google" id="ProtNLM"/>
    </source>
</evidence>
<proteinExistence type="predicted"/>
<dbReference type="InterPro" id="IPR004104">
    <property type="entry name" value="Gfo/Idh/MocA-like_OxRdtase_C"/>
</dbReference>
<dbReference type="Gene3D" id="3.40.50.720">
    <property type="entry name" value="NAD(P)-binding Rossmann-like Domain"/>
    <property type="match status" value="1"/>
</dbReference>
<dbReference type="EMBL" id="CAJNOU010003071">
    <property type="protein sequence ID" value="CAF1369036.1"/>
    <property type="molecule type" value="Genomic_DNA"/>
</dbReference>
<protein>
    <recommendedName>
        <fullName evidence="8">Oxidoreductase</fullName>
    </recommendedName>
</protein>
<dbReference type="InterPro" id="IPR000683">
    <property type="entry name" value="Gfo/Idh/MocA-like_OxRdtase_N"/>
</dbReference>
<evidence type="ECO:0000313" key="3">
    <source>
        <dbReference type="EMBL" id="CAF1369036.1"/>
    </source>
</evidence>
<dbReference type="Pfam" id="PF01408">
    <property type="entry name" value="GFO_IDH_MocA"/>
    <property type="match status" value="1"/>
</dbReference>
<dbReference type="AlphaFoldDB" id="A0A815IWQ2"/>
<dbReference type="Proteomes" id="UP000663823">
    <property type="component" value="Unassembled WGS sequence"/>
</dbReference>
<dbReference type="Gene3D" id="3.30.360.10">
    <property type="entry name" value="Dihydrodipicolinate Reductase, domain 2"/>
    <property type="match status" value="1"/>
</dbReference>
<dbReference type="GO" id="GO:0000166">
    <property type="term" value="F:nucleotide binding"/>
    <property type="evidence" value="ECO:0007669"/>
    <property type="project" value="InterPro"/>
</dbReference>
<dbReference type="SUPFAM" id="SSF55347">
    <property type="entry name" value="Glyceraldehyde-3-phosphate dehydrogenase-like, C-terminal domain"/>
    <property type="match status" value="1"/>
</dbReference>
<reference evidence="3" key="1">
    <citation type="submission" date="2021-02" db="EMBL/GenBank/DDBJ databases">
        <authorList>
            <person name="Nowell W R."/>
        </authorList>
    </citation>
    <scope>NUCLEOTIDE SEQUENCE</scope>
</reference>
<evidence type="ECO:0000313" key="5">
    <source>
        <dbReference type="EMBL" id="CAF3747201.1"/>
    </source>
</evidence>
<evidence type="ECO:0000259" key="1">
    <source>
        <dbReference type="Pfam" id="PF01408"/>
    </source>
</evidence>
<dbReference type="PANTHER" id="PTHR43377:SF2">
    <property type="entry name" value="BINDING ROSSMANN FOLD OXIDOREDUCTASE, PUTATIVE (AFU_ORTHOLOGUE AFUA_4G00560)-RELATED"/>
    <property type="match status" value="1"/>
</dbReference>
<dbReference type="SUPFAM" id="SSF51735">
    <property type="entry name" value="NAD(P)-binding Rossmann-fold domains"/>
    <property type="match status" value="1"/>
</dbReference>
<name>A0A815IWQ2_9BILA</name>
<accession>A0A815IWQ2</accession>
<evidence type="ECO:0000313" key="4">
    <source>
        <dbReference type="EMBL" id="CAF1457157.1"/>
    </source>
</evidence>
<dbReference type="PANTHER" id="PTHR43377">
    <property type="entry name" value="BILIVERDIN REDUCTASE A"/>
    <property type="match status" value="1"/>
</dbReference>
<dbReference type="InterPro" id="IPR051450">
    <property type="entry name" value="Gfo/Idh/MocA_Oxidoreductases"/>
</dbReference>
<sequence>MNDKNSLQRQVTGIILGCGSRGQTYAEYARHLPDRFRLVAIADSRPSVRHKVQQLYSLDDQHVYDDWHRLVTPDVLRLADCALITLPDREHYEAALQLAAKGYHILLEKPMATKIEHCKRIVTVCQEHNVFLAVCHVLRYLPVVKKIKQLIDNNIIGKLVSIQHIEGIGFWSFAHAYVRGNWHNERESSFSLLTKCCHDLDLIQYWMQPRRCTYVSSFGKLTHFTKENKPHGASERCLTCSVEQTCPYSAKKLYLDIPNRGFPVSVVVPDIEDGEDWNSIRTKVTKALETGPYGKCVYGNCDNDVVDQQVVLLNFDDGSTATMQMVAFTQHSWRRTSRLFGTHGELTWRGENTIEHYDFLTQTRTIYNETDLSPGGIMTSGHADADFFAMDSFIRAVASDRSDLLCTGPQDSLTSHILAFAAEHARRENRVCSISEMM</sequence>
<dbReference type="OrthoDB" id="2129491at2759"/>
<comment type="caution">
    <text evidence="3">The sequence shown here is derived from an EMBL/GenBank/DDBJ whole genome shotgun (WGS) entry which is preliminary data.</text>
</comment>
<dbReference type="Proteomes" id="UP000663882">
    <property type="component" value="Unassembled WGS sequence"/>
</dbReference>
<dbReference type="Proteomes" id="UP000663889">
    <property type="component" value="Unassembled WGS sequence"/>
</dbReference>
<organism evidence="3 7">
    <name type="scientific">Rotaria sordida</name>
    <dbReference type="NCBI Taxonomy" id="392033"/>
    <lineage>
        <taxon>Eukaryota</taxon>
        <taxon>Metazoa</taxon>
        <taxon>Spiralia</taxon>
        <taxon>Gnathifera</taxon>
        <taxon>Rotifera</taxon>
        <taxon>Eurotatoria</taxon>
        <taxon>Bdelloidea</taxon>
        <taxon>Philodinida</taxon>
        <taxon>Philodinidae</taxon>
        <taxon>Rotaria</taxon>
    </lineage>
</organism>
<feature type="domain" description="Gfo/Idh/MocA-like oxidoreductase N-terminal" evidence="1">
    <location>
        <begin position="15"/>
        <end position="134"/>
    </location>
</feature>
<dbReference type="Proteomes" id="UP000663874">
    <property type="component" value="Unassembled WGS sequence"/>
</dbReference>
<dbReference type="EMBL" id="CAJOBE010001475">
    <property type="protein sequence ID" value="CAF3747201.1"/>
    <property type="molecule type" value="Genomic_DNA"/>
</dbReference>